<evidence type="ECO:0000259" key="3">
    <source>
        <dbReference type="PROSITE" id="PS50977"/>
    </source>
</evidence>
<sequence>MTSDILLSYADRLQNESMPPGKKKTLLAAVTLFAQQGFNGTSTAQLAQTAGVSQAAIFKYFKTKDDILQSILEQSLPYLIQDFISELSQYSALTDIIHFTVFNRFAFIKQNQEIIKIIFQELLVNPNLKTFIKSNFDNPTFSGQLKLFIEQLAANNPQFNKKLTLAEIIRIWVANLGSYFFQRFVLDIPTEDETADLTLIEQQIMTLLSS</sequence>
<comment type="caution">
    <text evidence="4">The sequence shown here is derived from an EMBL/GenBank/DDBJ whole genome shotgun (WGS) entry which is preliminary data.</text>
</comment>
<reference evidence="5" key="1">
    <citation type="journal article" date="2019" name="Int. J. Syst. Evol. Microbiol.">
        <title>The Global Catalogue of Microorganisms (GCM) 10K type strain sequencing project: providing services to taxonomists for standard genome sequencing and annotation.</title>
        <authorList>
            <consortium name="The Broad Institute Genomics Platform"/>
            <consortium name="The Broad Institute Genome Sequencing Center for Infectious Disease"/>
            <person name="Wu L."/>
            <person name="Ma J."/>
        </authorList>
    </citation>
    <scope>NUCLEOTIDE SEQUENCE [LARGE SCALE GENOMIC DNA]</scope>
    <source>
        <strain evidence="5">CCUG 58728</strain>
    </source>
</reference>
<evidence type="ECO:0000256" key="1">
    <source>
        <dbReference type="ARBA" id="ARBA00023125"/>
    </source>
</evidence>
<organism evidence="4 5">
    <name type="scientific">Streptococcus dentapri</name>
    <dbReference type="NCBI Taxonomy" id="573564"/>
    <lineage>
        <taxon>Bacteria</taxon>
        <taxon>Bacillati</taxon>
        <taxon>Bacillota</taxon>
        <taxon>Bacilli</taxon>
        <taxon>Lactobacillales</taxon>
        <taxon>Streptococcaceae</taxon>
        <taxon>Streptococcus</taxon>
    </lineage>
</organism>
<dbReference type="PROSITE" id="PS50977">
    <property type="entry name" value="HTH_TETR_2"/>
    <property type="match status" value="1"/>
</dbReference>
<gene>
    <name evidence="4" type="ORF">ACFOSE_02890</name>
</gene>
<dbReference type="InterPro" id="IPR001647">
    <property type="entry name" value="HTH_TetR"/>
</dbReference>
<dbReference type="EMBL" id="JBHSAC010000026">
    <property type="protein sequence ID" value="MFC3931740.1"/>
    <property type="molecule type" value="Genomic_DNA"/>
</dbReference>
<protein>
    <submittedName>
        <fullName evidence="4">TetR/AcrR family transcriptional regulator</fullName>
    </submittedName>
</protein>
<dbReference type="PANTHER" id="PTHR43479:SF11">
    <property type="entry name" value="ACREF_ENVCD OPERON REPRESSOR-RELATED"/>
    <property type="match status" value="1"/>
</dbReference>
<dbReference type="InterPro" id="IPR009057">
    <property type="entry name" value="Homeodomain-like_sf"/>
</dbReference>
<accession>A0ABV8CZQ5</accession>
<evidence type="ECO:0000313" key="5">
    <source>
        <dbReference type="Proteomes" id="UP001595901"/>
    </source>
</evidence>
<evidence type="ECO:0000256" key="2">
    <source>
        <dbReference type="PROSITE-ProRule" id="PRU00335"/>
    </source>
</evidence>
<dbReference type="InterPro" id="IPR023772">
    <property type="entry name" value="DNA-bd_HTH_TetR-type_CS"/>
</dbReference>
<keyword evidence="1 2" id="KW-0238">DNA-binding</keyword>
<feature type="domain" description="HTH tetR-type" evidence="3">
    <location>
        <begin position="19"/>
        <end position="79"/>
    </location>
</feature>
<proteinExistence type="predicted"/>
<dbReference type="PANTHER" id="PTHR43479">
    <property type="entry name" value="ACREF/ENVCD OPERON REPRESSOR-RELATED"/>
    <property type="match status" value="1"/>
</dbReference>
<evidence type="ECO:0000313" key="4">
    <source>
        <dbReference type="EMBL" id="MFC3931740.1"/>
    </source>
</evidence>
<dbReference type="Gene3D" id="1.10.357.10">
    <property type="entry name" value="Tetracycline Repressor, domain 2"/>
    <property type="match status" value="1"/>
</dbReference>
<feature type="DNA-binding region" description="H-T-H motif" evidence="2">
    <location>
        <begin position="42"/>
        <end position="61"/>
    </location>
</feature>
<dbReference type="PROSITE" id="PS01081">
    <property type="entry name" value="HTH_TETR_1"/>
    <property type="match status" value="1"/>
</dbReference>
<dbReference type="PRINTS" id="PR00455">
    <property type="entry name" value="HTHTETR"/>
</dbReference>
<name>A0ABV8CZQ5_9STRE</name>
<dbReference type="Proteomes" id="UP001595901">
    <property type="component" value="Unassembled WGS sequence"/>
</dbReference>
<keyword evidence="5" id="KW-1185">Reference proteome</keyword>
<dbReference type="SUPFAM" id="SSF46689">
    <property type="entry name" value="Homeodomain-like"/>
    <property type="match status" value="1"/>
</dbReference>
<dbReference type="RefSeq" id="WP_380430278.1">
    <property type="nucleotide sequence ID" value="NZ_JBHSAC010000026.1"/>
</dbReference>
<dbReference type="InterPro" id="IPR050624">
    <property type="entry name" value="HTH-type_Tx_Regulator"/>
</dbReference>
<dbReference type="Pfam" id="PF00440">
    <property type="entry name" value="TetR_N"/>
    <property type="match status" value="1"/>
</dbReference>